<comment type="caution">
    <text evidence="6">The sequence shown here is derived from an EMBL/GenBank/DDBJ whole genome shotgun (WGS) entry which is preliminary data.</text>
</comment>
<evidence type="ECO:0000256" key="2">
    <source>
        <dbReference type="ARBA" id="ARBA00023239"/>
    </source>
</evidence>
<dbReference type="Gene3D" id="1.10.472.20">
    <property type="entry name" value="Nitrile hydratase, beta subunit"/>
    <property type="match status" value="1"/>
</dbReference>
<dbReference type="GO" id="GO:0018822">
    <property type="term" value="F:nitrile hydratase activity"/>
    <property type="evidence" value="ECO:0007669"/>
    <property type="project" value="UniProtKB-EC"/>
</dbReference>
<proteinExistence type="predicted"/>
<dbReference type="SUPFAM" id="SSF50090">
    <property type="entry name" value="Electron transport accessory proteins"/>
    <property type="match status" value="1"/>
</dbReference>
<feature type="domain" description="Nitrile hydratase beta subunit-like N-terminal" evidence="5">
    <location>
        <begin position="17"/>
        <end position="119"/>
    </location>
</feature>
<reference evidence="6" key="1">
    <citation type="journal article" date="2014" name="Int. J. Syst. Evol. Microbiol.">
        <title>Complete genome sequence of Corynebacterium casei LMG S-19264T (=DSM 44701T), isolated from a smear-ripened cheese.</title>
        <authorList>
            <consortium name="US DOE Joint Genome Institute (JGI-PGF)"/>
            <person name="Walter F."/>
            <person name="Albersmeier A."/>
            <person name="Kalinowski J."/>
            <person name="Ruckert C."/>
        </authorList>
    </citation>
    <scope>NUCLEOTIDE SEQUENCE</scope>
    <source>
        <strain evidence="6">JCM 5069</strain>
    </source>
</reference>
<feature type="domain" description="Nitrile hydratase beta subunit" evidence="4">
    <location>
        <begin position="138"/>
        <end position="229"/>
    </location>
</feature>
<evidence type="ECO:0000259" key="5">
    <source>
        <dbReference type="Pfam" id="PF21006"/>
    </source>
</evidence>
<organism evidence="6 7">
    <name type="scientific">Streptomyces sulfonofaciens</name>
    <dbReference type="NCBI Taxonomy" id="68272"/>
    <lineage>
        <taxon>Bacteria</taxon>
        <taxon>Bacillati</taxon>
        <taxon>Actinomycetota</taxon>
        <taxon>Actinomycetes</taxon>
        <taxon>Kitasatosporales</taxon>
        <taxon>Streptomycetaceae</taxon>
        <taxon>Streptomyces</taxon>
    </lineage>
</organism>
<evidence type="ECO:0000259" key="4">
    <source>
        <dbReference type="Pfam" id="PF02211"/>
    </source>
</evidence>
<dbReference type="EC" id="4.2.1.84" evidence="1"/>
<evidence type="ECO:0000256" key="1">
    <source>
        <dbReference type="ARBA" id="ARBA00013079"/>
    </source>
</evidence>
<dbReference type="InterPro" id="IPR008990">
    <property type="entry name" value="Elect_transpt_acc-like_dom_sf"/>
</dbReference>
<evidence type="ECO:0000256" key="3">
    <source>
        <dbReference type="ARBA" id="ARBA00044877"/>
    </source>
</evidence>
<dbReference type="AlphaFoldDB" id="A0A919L3S1"/>
<sequence>MQSSPPPNAAGPLPAFQLSGRHDIDDPIPGIDDAARFHEGWEARIFALMRTAVADGLITTDEFRHTVERLPAESYHGMTYFERWLHAVQQLCLEKGHISAADLAAGHARAAAHAHAHPSPAAASFAPRPEAGVQVPPVEERFAVGARVRLEDGPGAHHRMPAWARGLTGVVTCVRGHFPLPDLVVDRRGAAGMHWRYALYSVQVPATDAFEDADPRDVLALDAYDPYLQEAAR</sequence>
<protein>
    <recommendedName>
        <fullName evidence="1">nitrile hydratase</fullName>
        <ecNumber evidence="1">4.2.1.84</ecNumber>
    </recommendedName>
</protein>
<keyword evidence="2" id="KW-0456">Lyase</keyword>
<dbReference type="EMBL" id="BNCD01000012">
    <property type="protein sequence ID" value="GHH82359.1"/>
    <property type="molecule type" value="Genomic_DNA"/>
</dbReference>
<gene>
    <name evidence="6" type="ORF">GCM10018793_42010</name>
</gene>
<dbReference type="Pfam" id="PF21006">
    <property type="entry name" value="NHase_beta_N"/>
    <property type="match status" value="1"/>
</dbReference>
<evidence type="ECO:0000313" key="6">
    <source>
        <dbReference type="EMBL" id="GHH82359.1"/>
    </source>
</evidence>
<dbReference type="InterPro" id="IPR024690">
    <property type="entry name" value="CN_hydtase_beta_dom_C"/>
</dbReference>
<dbReference type="InterPro" id="IPR042262">
    <property type="entry name" value="CN_hydtase_beta_C"/>
</dbReference>
<name>A0A919L3S1_9ACTN</name>
<keyword evidence="7" id="KW-1185">Reference proteome</keyword>
<dbReference type="RefSeq" id="WP_189934297.1">
    <property type="nucleotide sequence ID" value="NZ_BNCD01000012.1"/>
</dbReference>
<reference evidence="6" key="2">
    <citation type="submission" date="2020-09" db="EMBL/GenBank/DDBJ databases">
        <authorList>
            <person name="Sun Q."/>
            <person name="Ohkuma M."/>
        </authorList>
    </citation>
    <scope>NUCLEOTIDE SEQUENCE</scope>
    <source>
        <strain evidence="6">JCM 5069</strain>
    </source>
</reference>
<dbReference type="InterPro" id="IPR049054">
    <property type="entry name" value="CN_hydtase_beta-like_N"/>
</dbReference>
<accession>A0A919L3S1</accession>
<evidence type="ECO:0000313" key="7">
    <source>
        <dbReference type="Proteomes" id="UP000603708"/>
    </source>
</evidence>
<dbReference type="Proteomes" id="UP000603708">
    <property type="component" value="Unassembled WGS sequence"/>
</dbReference>
<comment type="catalytic activity">
    <reaction evidence="3">
        <text>an aliphatic primary amide = an aliphatic nitrile + H2O</text>
        <dbReference type="Rhea" id="RHEA:12673"/>
        <dbReference type="ChEBI" id="CHEBI:15377"/>
        <dbReference type="ChEBI" id="CHEBI:65285"/>
        <dbReference type="ChEBI" id="CHEBI:80291"/>
        <dbReference type="EC" id="4.2.1.84"/>
    </reaction>
</comment>
<dbReference type="Gene3D" id="2.30.30.50">
    <property type="match status" value="1"/>
</dbReference>
<dbReference type="Pfam" id="PF02211">
    <property type="entry name" value="NHase_beta_C"/>
    <property type="match status" value="1"/>
</dbReference>